<keyword evidence="3" id="KW-0249">Electron transport</keyword>
<evidence type="ECO:0000256" key="1">
    <source>
        <dbReference type="ARBA" id="ARBA00022448"/>
    </source>
</evidence>
<keyword evidence="1" id="KW-0813">Transport</keyword>
<evidence type="ECO:0000313" key="6">
    <source>
        <dbReference type="EMBL" id="GAG78473.1"/>
    </source>
</evidence>
<evidence type="ECO:0000256" key="2">
    <source>
        <dbReference type="ARBA" id="ARBA00022723"/>
    </source>
</evidence>
<name>X1B2L6_9ZZZZ</name>
<keyword evidence="2" id="KW-0479">Metal-binding</keyword>
<protein>
    <recommendedName>
        <fullName evidence="5">Rubredoxin-like domain-containing protein</fullName>
    </recommendedName>
</protein>
<feature type="non-terminal residue" evidence="6">
    <location>
        <position position="1"/>
    </location>
</feature>
<dbReference type="GO" id="GO:0005506">
    <property type="term" value="F:iron ion binding"/>
    <property type="evidence" value="ECO:0007669"/>
    <property type="project" value="InterPro"/>
</dbReference>
<dbReference type="InterPro" id="IPR048574">
    <property type="entry name" value="RUBY_RBDX"/>
</dbReference>
<evidence type="ECO:0000256" key="4">
    <source>
        <dbReference type="ARBA" id="ARBA00023004"/>
    </source>
</evidence>
<dbReference type="FunFam" id="2.20.28.10:FF:000018">
    <property type="entry name" value="Rubrerythrin"/>
    <property type="match status" value="1"/>
</dbReference>
<comment type="caution">
    <text evidence="6">The sequence shown here is derived from an EMBL/GenBank/DDBJ whole genome shotgun (WGS) entry which is preliminary data.</text>
</comment>
<keyword evidence="4" id="KW-0408">Iron</keyword>
<dbReference type="SUPFAM" id="SSF57802">
    <property type="entry name" value="Rubredoxin-like"/>
    <property type="match status" value="1"/>
</dbReference>
<proteinExistence type="predicted"/>
<reference evidence="6" key="1">
    <citation type="journal article" date="2014" name="Front. Microbiol.">
        <title>High frequency of phylogenetically diverse reductive dehalogenase-homologous genes in deep subseafloor sedimentary metagenomes.</title>
        <authorList>
            <person name="Kawai M."/>
            <person name="Futagami T."/>
            <person name="Toyoda A."/>
            <person name="Takaki Y."/>
            <person name="Nishi S."/>
            <person name="Hori S."/>
            <person name="Arai W."/>
            <person name="Tsubouchi T."/>
            <person name="Morono Y."/>
            <person name="Uchiyama I."/>
            <person name="Ito T."/>
            <person name="Fujiyama A."/>
            <person name="Inagaki F."/>
            <person name="Takami H."/>
        </authorList>
    </citation>
    <scope>NUCLEOTIDE SEQUENCE</scope>
    <source>
        <strain evidence="6">Expedition CK06-06</strain>
    </source>
</reference>
<evidence type="ECO:0000259" key="5">
    <source>
        <dbReference type="PROSITE" id="PS50903"/>
    </source>
</evidence>
<dbReference type="EMBL" id="BART01009596">
    <property type="protein sequence ID" value="GAG78473.1"/>
    <property type="molecule type" value="Genomic_DNA"/>
</dbReference>
<feature type="domain" description="Rubredoxin-like" evidence="5">
    <location>
        <begin position="2"/>
        <end position="28"/>
    </location>
</feature>
<organism evidence="6">
    <name type="scientific">marine sediment metagenome</name>
    <dbReference type="NCBI Taxonomy" id="412755"/>
    <lineage>
        <taxon>unclassified sequences</taxon>
        <taxon>metagenomes</taxon>
        <taxon>ecological metagenomes</taxon>
    </lineage>
</organism>
<evidence type="ECO:0000256" key="3">
    <source>
        <dbReference type="ARBA" id="ARBA00022982"/>
    </source>
</evidence>
<dbReference type="AlphaFoldDB" id="X1B2L6"/>
<dbReference type="Gene3D" id="2.20.28.10">
    <property type="match status" value="1"/>
</dbReference>
<sequence length="32" mass="3640">NCGYIYEGTKAPEVCPVCSHPQAYFELLTENY</sequence>
<gene>
    <name evidence="6" type="ORF">S01H4_21221</name>
</gene>
<dbReference type="PROSITE" id="PS50903">
    <property type="entry name" value="RUBREDOXIN_LIKE"/>
    <property type="match status" value="1"/>
</dbReference>
<accession>X1B2L6</accession>
<dbReference type="Pfam" id="PF21349">
    <property type="entry name" value="RUBY_RBDX"/>
    <property type="match status" value="1"/>
</dbReference>
<dbReference type="InterPro" id="IPR024934">
    <property type="entry name" value="Rubredoxin-like_dom"/>
</dbReference>